<dbReference type="Proteomes" id="UP000663937">
    <property type="component" value="Chromosome"/>
</dbReference>
<keyword evidence="3" id="KW-1185">Reference proteome</keyword>
<gene>
    <name evidence="2" type="ORF">J4E96_04525</name>
</gene>
<sequence length="387" mass="41063">MTRAAGPPLSPAALGRATLARQHLLARTDLGVPALLEHLIGLQAQAPWAPYAGLWTRLAGFAHADLADRLVDRTAARIVVMRGTIHLLTADDALALPVLLEPLLADAVRVNATYRRALEGVDLAAVAAAARELLEEHPLAPAELGARLAAGWPGTDGAALAQAARALLPLVQVPPRAVWGRTGPAVWTTTRAWLQREPPDLAAPGAREEALDALVLRYLAAYGPASVADAQRWSGLTRLAPALERLRPRLVTFRSEPGPGARSGRELFDLPDAPRPDPGTPAPVRFLPEFDGLTVAHADRTRLVSEPDRRRLWRANGAVPGTLLVGGVVAGAWTTRRAGRDATLVVEPFATLARADRAAVEAEGAALVEFMADTAQTRRVEVLPADG</sequence>
<reference evidence="2" key="1">
    <citation type="submission" date="2021-03" db="EMBL/GenBank/DDBJ databases">
        <title>Pengzhenrongella sicca gen. nov., sp. nov., a new member of suborder Micrococcineae isolated from High-Arctic tundra soil.</title>
        <authorList>
            <person name="Peng F."/>
        </authorList>
    </citation>
    <scope>NUCLEOTIDE SEQUENCE</scope>
    <source>
        <strain evidence="2">LRZ-2</strain>
    </source>
</reference>
<dbReference type="KEGG" id="psic:J4E96_04525"/>
<dbReference type="PANTHER" id="PTHR38479">
    <property type="entry name" value="LMO0824 PROTEIN"/>
    <property type="match status" value="1"/>
</dbReference>
<dbReference type="AlphaFoldDB" id="A0A8A4ZIC8"/>
<evidence type="ECO:0000313" key="2">
    <source>
        <dbReference type="EMBL" id="QTE30277.1"/>
    </source>
</evidence>
<dbReference type="InterPro" id="IPR009351">
    <property type="entry name" value="AlkZ-like"/>
</dbReference>
<protein>
    <submittedName>
        <fullName evidence="2">AlkZ family DNA glycosylase</fullName>
    </submittedName>
</protein>
<dbReference type="EMBL" id="CP071868">
    <property type="protein sequence ID" value="QTE30277.1"/>
    <property type="molecule type" value="Genomic_DNA"/>
</dbReference>
<dbReference type="RefSeq" id="WP_227424604.1">
    <property type="nucleotide sequence ID" value="NZ_CP071868.1"/>
</dbReference>
<organism evidence="2 3">
    <name type="scientific">Pengzhenrongella sicca</name>
    <dbReference type="NCBI Taxonomy" id="2819238"/>
    <lineage>
        <taxon>Bacteria</taxon>
        <taxon>Bacillati</taxon>
        <taxon>Actinomycetota</taxon>
        <taxon>Actinomycetes</taxon>
        <taxon>Micrococcales</taxon>
        <taxon>Pengzhenrongella</taxon>
    </lineage>
</organism>
<accession>A0A8A4ZIC8</accession>
<dbReference type="PANTHER" id="PTHR38479:SF2">
    <property type="entry name" value="WINGED HELIX DNA-BINDING DOMAIN-CONTAINING PROTEIN"/>
    <property type="match status" value="1"/>
</dbReference>
<feature type="compositionally biased region" description="Basic and acidic residues" evidence="1">
    <location>
        <begin position="263"/>
        <end position="275"/>
    </location>
</feature>
<proteinExistence type="predicted"/>
<evidence type="ECO:0000313" key="3">
    <source>
        <dbReference type="Proteomes" id="UP000663937"/>
    </source>
</evidence>
<name>A0A8A4ZIC8_9MICO</name>
<dbReference type="Pfam" id="PF06224">
    <property type="entry name" value="AlkZ-like"/>
    <property type="match status" value="1"/>
</dbReference>
<feature type="region of interest" description="Disordered" evidence="1">
    <location>
        <begin position="254"/>
        <end position="279"/>
    </location>
</feature>
<evidence type="ECO:0000256" key="1">
    <source>
        <dbReference type="SAM" id="MobiDB-lite"/>
    </source>
</evidence>